<protein>
    <submittedName>
        <fullName evidence="4">Phase-variable surface lipoprotein hemagglutinin</fullName>
    </submittedName>
</protein>
<feature type="region of interest" description="Disordered" evidence="1">
    <location>
        <begin position="550"/>
        <end position="569"/>
    </location>
</feature>
<dbReference type="AlphaFoldDB" id="D5IF06"/>
<dbReference type="Gene3D" id="1.20.5.420">
    <property type="entry name" value="Immunoglobulin FC, subunit C"/>
    <property type="match status" value="1"/>
</dbReference>
<proteinExistence type="predicted"/>
<feature type="signal peptide" evidence="2">
    <location>
        <begin position="1"/>
        <end position="23"/>
    </location>
</feature>
<gene>
    <name evidence="4" type="primary">vlhA</name>
</gene>
<keyword evidence="2" id="KW-0732">Signal</keyword>
<reference evidence="4" key="1">
    <citation type="journal article" date="2011" name="Avian Pathol.">
        <title>Variation of vlhA gene in Mycoplasma synoviae clones isolated from chickens.</title>
        <authorList>
            <person name="Slavec B."/>
            <person name="Bercic R.L."/>
            <person name="Cizelj I."/>
            <person name="Narat M."/>
            <person name="Zorman-Rojs O."/>
            <person name="Dovc P."/>
            <person name="Bencina D."/>
        </authorList>
    </citation>
    <scope>NUCLEOTIDE SEQUENCE</scope>
    <source>
        <strain evidence="4">T65M/T3K1</strain>
    </source>
</reference>
<keyword evidence="4" id="KW-0449">Lipoprotein</keyword>
<evidence type="ECO:0000313" key="4">
    <source>
        <dbReference type="EMBL" id="ADF45429.1"/>
    </source>
</evidence>
<dbReference type="InterPro" id="IPR002988">
    <property type="entry name" value="GA_module"/>
</dbReference>
<evidence type="ECO:0000259" key="3">
    <source>
        <dbReference type="SMART" id="SM00844"/>
    </source>
</evidence>
<dbReference type="Gene3D" id="1.20.120.1850">
    <property type="entry name" value="Ebh helix bundles repeating unit (S and A modules)"/>
    <property type="match status" value="1"/>
</dbReference>
<dbReference type="PROSITE" id="PS51257">
    <property type="entry name" value="PROKAR_LIPOPROTEIN"/>
    <property type="match status" value="1"/>
</dbReference>
<evidence type="ECO:0000256" key="1">
    <source>
        <dbReference type="SAM" id="MobiDB-lite"/>
    </source>
</evidence>
<dbReference type="Pfam" id="PF01468">
    <property type="entry name" value="GA"/>
    <property type="match status" value="1"/>
</dbReference>
<feature type="domain" description="Extracellular matrix-binding protein ebh GA module" evidence="3">
    <location>
        <begin position="48"/>
        <end position="107"/>
    </location>
</feature>
<organism evidence="4">
    <name type="scientific">Mycoplasmopsis synoviae</name>
    <name type="common">Mycoplasma synoviae</name>
    <dbReference type="NCBI Taxonomy" id="2109"/>
    <lineage>
        <taxon>Bacteria</taxon>
        <taxon>Bacillati</taxon>
        <taxon>Mycoplasmatota</taxon>
        <taxon>Mycoplasmoidales</taxon>
        <taxon>Metamycoplasmataceae</taxon>
        <taxon>Mycoplasmopsis</taxon>
    </lineage>
</organism>
<dbReference type="EMBL" id="GU084385">
    <property type="protein sequence ID" value="ADF45429.1"/>
    <property type="molecule type" value="Genomic_DNA"/>
</dbReference>
<name>D5IF06_MYCSY</name>
<feature type="region of interest" description="Disordered" evidence="1">
    <location>
        <begin position="28"/>
        <end position="60"/>
    </location>
</feature>
<dbReference type="InterPro" id="IPR020840">
    <property type="entry name" value="Extracell_matrix-bd_GA"/>
</dbReference>
<accession>D5IF06</accession>
<dbReference type="SMART" id="SM00844">
    <property type="entry name" value="GA"/>
    <property type="match status" value="1"/>
</dbReference>
<sequence>MKNKKIKLLLAASAVAIAPAVIAISCGDQTPAPEPTPGNPNTDNPQNPNPGNPGGGTVDPVEAAKTEAKTAIDASAELSDSVKEALKRQVEATTTEAEARDLKTKADALVSAVKALSGSVTAAKAVKEDAEYSKVTDTTHKTTLEEKYTAATSLLEDGTKLKNLDASSNLDTTKASLESAKTALDAAVDAVKPDLDFQKTKTSAAAKVTELESLVNTALKTELQRQVDALTKDHATEATTMLANLTSLKESLESLQTLVSDSLKMQVDYPQKYYDADNKADFDAALLKASSVFPAFIWIAESIMVPAPEEGALPNPRAWTKVRDKSEFKLQNFVIAPAQAATEESSDSTATAASATVRVAMGEAAEDSESSESQVASPTGDLASTVFYLKTLDTDLEDHTAAINGDTTTNKTAYYKADAGRTLYWDGFMPKIVVPTYEPDTSGDSKATHEDANRPLLEQWFKVNQDKLSLVAEQLTKKLGEEKFKNMTLSNPTISWDEVEFSGRRYLTPKATFNLAAKEGYVLAQDSANAVTLTIRVLYKDSNPEVNVFQTQGSSPSATPNNTQNANDETTKRTVNVYLNYTTSIVLDEAHPTVGATPNTSLNGTSNVTGEFNTKFKKLLVSVLRGARSIFIIPSGN</sequence>
<feature type="chain" id="PRO_5003073073" evidence="2">
    <location>
        <begin position="24"/>
        <end position="637"/>
    </location>
</feature>
<evidence type="ECO:0000256" key="2">
    <source>
        <dbReference type="SAM" id="SignalP"/>
    </source>
</evidence>
<dbReference type="SMR" id="D5IF06"/>